<dbReference type="PROSITE" id="PS50990">
    <property type="entry name" value="PEPTIDASE_C39"/>
    <property type="match status" value="1"/>
</dbReference>
<dbReference type="Pfam" id="PF13529">
    <property type="entry name" value="Peptidase_C39_2"/>
    <property type="match status" value="1"/>
</dbReference>
<organism evidence="2 3">
    <name type="scientific">bacterium (Candidatus Blackallbacteria) CG17_big_fil_post_rev_8_21_14_2_50_48_46</name>
    <dbReference type="NCBI Taxonomy" id="2014261"/>
    <lineage>
        <taxon>Bacteria</taxon>
        <taxon>Candidatus Blackallbacteria</taxon>
    </lineage>
</organism>
<dbReference type="AlphaFoldDB" id="A0A2M7G533"/>
<evidence type="ECO:0000313" key="2">
    <source>
        <dbReference type="EMBL" id="PIW17034.1"/>
    </source>
</evidence>
<dbReference type="GO" id="GO:0008233">
    <property type="term" value="F:peptidase activity"/>
    <property type="evidence" value="ECO:0007669"/>
    <property type="project" value="InterPro"/>
</dbReference>
<reference evidence="2 3" key="1">
    <citation type="submission" date="2017-09" db="EMBL/GenBank/DDBJ databases">
        <title>Depth-based differentiation of microbial function through sediment-hosted aquifers and enrichment of novel symbionts in the deep terrestrial subsurface.</title>
        <authorList>
            <person name="Probst A.J."/>
            <person name="Ladd B."/>
            <person name="Jarett J.K."/>
            <person name="Geller-Mcgrath D.E."/>
            <person name="Sieber C.M."/>
            <person name="Emerson J.B."/>
            <person name="Anantharaman K."/>
            <person name="Thomas B.C."/>
            <person name="Malmstrom R."/>
            <person name="Stieglmeier M."/>
            <person name="Klingl A."/>
            <person name="Woyke T."/>
            <person name="Ryan C.M."/>
            <person name="Banfield J.F."/>
        </authorList>
    </citation>
    <scope>NUCLEOTIDE SEQUENCE [LARGE SCALE GENOMIC DNA]</scope>
    <source>
        <strain evidence="2">CG17_big_fil_post_rev_8_21_14_2_50_48_46</strain>
    </source>
</reference>
<dbReference type="GO" id="GO:0005524">
    <property type="term" value="F:ATP binding"/>
    <property type="evidence" value="ECO:0007669"/>
    <property type="project" value="InterPro"/>
</dbReference>
<dbReference type="GO" id="GO:0016020">
    <property type="term" value="C:membrane"/>
    <property type="evidence" value="ECO:0007669"/>
    <property type="project" value="InterPro"/>
</dbReference>
<dbReference type="InterPro" id="IPR039564">
    <property type="entry name" value="Peptidase_C39-like"/>
</dbReference>
<accession>A0A2M7G533</accession>
<evidence type="ECO:0000259" key="1">
    <source>
        <dbReference type="PROSITE" id="PS50990"/>
    </source>
</evidence>
<protein>
    <recommendedName>
        <fullName evidence="1">Peptidase C39 domain-containing protein</fullName>
    </recommendedName>
</protein>
<dbReference type="InterPro" id="IPR005074">
    <property type="entry name" value="Peptidase_C39"/>
</dbReference>
<dbReference type="Proteomes" id="UP000231019">
    <property type="component" value="Unassembled WGS sequence"/>
</dbReference>
<proteinExistence type="predicted"/>
<dbReference type="Gene3D" id="3.90.70.10">
    <property type="entry name" value="Cysteine proteinases"/>
    <property type="match status" value="1"/>
</dbReference>
<sequence length="508" mass="57062">MNALTEKIRSGLCRFVGEILLEAGLVSAQDLAQAVEIQKETHELIGQILVRNGCLSQQELVDVLELQLNNRLDRSRRLHKHLGEILLENQAISRWQLAKALHEQGVREAKIGQVLVNLGYTSRGKVEQALSDQAIGAIAQRSARRVSMGELLLKTDRLTPEQLHLALEEQRETHDYLGNVLVRQKVLTEDELEDVLTTQLWMQYASGGSGHQGQAAPQPVRKKLGEILVDTHQLSREQLETAVEEQHRSGLRRLGDILVEKGLLPFQELMRALRLQKRLANLAMSSVLGATLLAACGTPTVPLQPMMYGDVTPTMMTQSVSTAQVLSGPFKVLQVGEGQRIKIYQNGSKVLENVPFFRQGNDNTCGQAVLTSLLNYWGLQMTYQQVVDQANPNNLPTTDDAITNYLRKKGLKAQDYRSGQLDHLISQINKGRPTPVLLDFGGLSQEHYVLVVGYNQKKGTLVMHDSLEGPYVEMDMNLFQKMWDNSSIRRVHIFAGDNYKRLYFDVFR</sequence>
<gene>
    <name evidence="2" type="ORF">COW36_10355</name>
</gene>
<evidence type="ECO:0000313" key="3">
    <source>
        <dbReference type="Proteomes" id="UP000231019"/>
    </source>
</evidence>
<dbReference type="SUPFAM" id="SSF160246">
    <property type="entry name" value="EspE N-terminal domain-like"/>
    <property type="match status" value="4"/>
</dbReference>
<comment type="caution">
    <text evidence="2">The sequence shown here is derived from an EMBL/GenBank/DDBJ whole genome shotgun (WGS) entry which is preliminary data.</text>
</comment>
<dbReference type="EMBL" id="PFFQ01000031">
    <property type="protein sequence ID" value="PIW17034.1"/>
    <property type="molecule type" value="Genomic_DNA"/>
</dbReference>
<dbReference type="GO" id="GO:0006508">
    <property type="term" value="P:proteolysis"/>
    <property type="evidence" value="ECO:0007669"/>
    <property type="project" value="InterPro"/>
</dbReference>
<feature type="domain" description="Peptidase C39" evidence="1">
    <location>
        <begin position="359"/>
        <end position="490"/>
    </location>
</feature>
<name>A0A2M7G533_9BACT</name>
<dbReference type="InterPro" id="IPR037257">
    <property type="entry name" value="T2SS_E_N_sf"/>
</dbReference>